<accession>A0AAV0UAC3</accession>
<evidence type="ECO:0000313" key="2">
    <source>
        <dbReference type="EMBL" id="CAI5733792.1"/>
    </source>
</evidence>
<dbReference type="Proteomes" id="UP001162029">
    <property type="component" value="Unassembled WGS sequence"/>
</dbReference>
<dbReference type="Pfam" id="PF20252">
    <property type="entry name" value="BIG2_C"/>
    <property type="match status" value="2"/>
</dbReference>
<gene>
    <name evidence="2" type="ORF">PDE001_LOCUS5514</name>
</gene>
<feature type="domain" description="Sec7/BIG1-like C-terminal" evidence="1">
    <location>
        <begin position="108"/>
        <end position="202"/>
    </location>
</feature>
<proteinExistence type="predicted"/>
<keyword evidence="3" id="KW-1185">Reference proteome</keyword>
<dbReference type="AlphaFoldDB" id="A0AAV0UAC3"/>
<name>A0AAV0UAC3_9STRA</name>
<dbReference type="EMBL" id="CANTFM010001019">
    <property type="protein sequence ID" value="CAI5733792.1"/>
    <property type="molecule type" value="Genomic_DNA"/>
</dbReference>
<protein>
    <recommendedName>
        <fullName evidence="1">Sec7/BIG1-like C-terminal domain-containing protein</fullName>
    </recommendedName>
</protein>
<dbReference type="InterPro" id="IPR046455">
    <property type="entry name" value="Sec7/BIG1-like_C"/>
</dbReference>
<evidence type="ECO:0000313" key="3">
    <source>
        <dbReference type="Proteomes" id="UP001162029"/>
    </source>
</evidence>
<organism evidence="2 3">
    <name type="scientific">Peronospora destructor</name>
    <dbReference type="NCBI Taxonomy" id="86335"/>
    <lineage>
        <taxon>Eukaryota</taxon>
        <taxon>Sar</taxon>
        <taxon>Stramenopiles</taxon>
        <taxon>Oomycota</taxon>
        <taxon>Peronosporomycetes</taxon>
        <taxon>Peronosporales</taxon>
        <taxon>Peronosporaceae</taxon>
        <taxon>Peronospora</taxon>
    </lineage>
</organism>
<evidence type="ECO:0000259" key="1">
    <source>
        <dbReference type="Pfam" id="PF20252"/>
    </source>
</evidence>
<sequence>MLVTHGHKFSAGVWGLIVDDLRNMKLKFLEPHIDCGGESPSKLQTSSLSSSTAATVVLSPQEPSLLGMYPDVVVTLGFTFATSFPPKVISAEEVKAQRIPSCTRLAVLLALQRLAGNVLASRQRENLSISVGPARSLLSCLRKSFVFAHKVNDALPLRRYLQRVGWRYGRTVPSSNELPSLLPQEVMGKQQYLQVLFTALTRSINKNDLAPFEEQEEARGEIAEFDNTELQRHMSWLYLLLTELMLVPNVEVRVALSNVFSKGIRQLLLPR</sequence>
<comment type="caution">
    <text evidence="2">The sequence shown here is derived from an EMBL/GenBank/DDBJ whole genome shotgun (WGS) entry which is preliminary data.</text>
</comment>
<reference evidence="2" key="1">
    <citation type="submission" date="2022-12" db="EMBL/GenBank/DDBJ databases">
        <authorList>
            <person name="Webb A."/>
        </authorList>
    </citation>
    <scope>NUCLEOTIDE SEQUENCE</scope>
    <source>
        <strain evidence="2">Pd1</strain>
    </source>
</reference>
<feature type="domain" description="Sec7/BIG1-like C-terminal" evidence="1">
    <location>
        <begin position="221"/>
        <end position="261"/>
    </location>
</feature>